<dbReference type="AlphaFoldDB" id="A0AAQ1MDV6"/>
<comment type="caution">
    <text evidence="1">The sequence shown here is derived from an EMBL/GenBank/DDBJ whole genome shotgun (WGS) entry which is preliminary data.</text>
</comment>
<protein>
    <recommendedName>
        <fullName evidence="3">DUF4238 domain-containing protein</fullName>
    </recommendedName>
</protein>
<dbReference type="Proteomes" id="UP000184089">
    <property type="component" value="Unassembled WGS sequence"/>
</dbReference>
<name>A0AAQ1MDV6_9FIRM</name>
<dbReference type="Pfam" id="PF14022">
    <property type="entry name" value="DUF4238"/>
    <property type="match status" value="1"/>
</dbReference>
<dbReference type="EMBL" id="FQVY01000002">
    <property type="protein sequence ID" value="SHG19267.1"/>
    <property type="molecule type" value="Genomic_DNA"/>
</dbReference>
<evidence type="ECO:0000313" key="2">
    <source>
        <dbReference type="Proteomes" id="UP000184089"/>
    </source>
</evidence>
<proteinExistence type="predicted"/>
<accession>A0AAQ1MDV6</accession>
<dbReference type="InterPro" id="IPR025332">
    <property type="entry name" value="DUF4238"/>
</dbReference>
<reference evidence="2" key="1">
    <citation type="submission" date="2016-11" db="EMBL/GenBank/DDBJ databases">
        <authorList>
            <person name="Jaros S."/>
            <person name="Januszkiewicz K."/>
            <person name="Wedrychowicz H."/>
        </authorList>
    </citation>
    <scope>NUCLEOTIDE SEQUENCE [LARGE SCALE GENOMIC DNA]</scope>
    <source>
        <strain evidence="2">DSM 4029</strain>
    </source>
</reference>
<evidence type="ECO:0008006" key="3">
    <source>
        <dbReference type="Google" id="ProtNLM"/>
    </source>
</evidence>
<dbReference type="RefSeq" id="WP_073261131.1">
    <property type="nucleotide sequence ID" value="NZ_FQVY01000002.1"/>
</dbReference>
<sequence>MQHTVKEHYVPQFYLRNFADEKGLLHMYDFKRNKYFTQSPNNICYENNLYETKWENANPKLGEFVLPNHIEKTFCKYEGEFSKVLTTILHICSPSQNPNALILHGNERNMFFRFIVNMIVRNPENMEALALNKLEPDDTDNDEIKQIRTMLDDMGFGGADSICLATKKKAMLTDEFENSFTQVCLEALKRLNYTFFYARTNSFITSNIPVCVGNDPAIIESDRTCIYLALSPKLAVLFGNYKNSHNFKNRMVYIEEKQVENFNRILIKHNDNKRILIGNSDATIKKYIEAVRSNHNGKL</sequence>
<gene>
    <name evidence="1" type="ORF">SAMN05444424_1815</name>
</gene>
<organism evidence="1 2">
    <name type="scientific">Bittarella massiliensis</name>
    <name type="common">ex Durand et al. 2017</name>
    <dbReference type="NCBI Taxonomy" id="1720313"/>
    <lineage>
        <taxon>Bacteria</taxon>
        <taxon>Bacillati</taxon>
        <taxon>Bacillota</taxon>
        <taxon>Clostridia</taxon>
        <taxon>Eubacteriales</taxon>
        <taxon>Oscillospiraceae</taxon>
        <taxon>Bittarella (ex Durand et al. 2017)</taxon>
    </lineage>
</organism>
<evidence type="ECO:0000313" key="1">
    <source>
        <dbReference type="EMBL" id="SHG19267.1"/>
    </source>
</evidence>